<dbReference type="GO" id="GO:0008236">
    <property type="term" value="F:serine-type peptidase activity"/>
    <property type="evidence" value="ECO:0007669"/>
    <property type="project" value="UniProtKB-KW"/>
</dbReference>
<keyword evidence="3" id="KW-0378">Hydrolase</keyword>
<dbReference type="Gene3D" id="3.40.50.880">
    <property type="match status" value="1"/>
</dbReference>
<evidence type="ECO:0000313" key="6">
    <source>
        <dbReference type="Proteomes" id="UP000295606"/>
    </source>
</evidence>
<sequence length="213" mass="23455">MRMYLSSFDVGAKPEQLVGLVGGQLRAAIVVNALDHREAARAQWLESQATKLRALGFTVQELDLRQFFGTTSRIGETLEQFDAVWVNGGNAFILRRAMKQSGFDVAIADLLARDRIVYSGFSAAVVIASSTLRALDHVSDPIEVPPGYDPAVVWDGLGILPFSLVVHFQSDHPESEAVGEEVAFYERHQMPYKTLKDGEVFVMDSTRSEIVGP</sequence>
<comment type="caution">
    <text evidence="5">The sequence shown here is derived from an EMBL/GenBank/DDBJ whole genome shotgun (WGS) entry which is preliminary data.</text>
</comment>
<organism evidence="5 6">
    <name type="scientific">Paraburkholderia guartelaensis</name>
    <dbReference type="NCBI Taxonomy" id="2546446"/>
    <lineage>
        <taxon>Bacteria</taxon>
        <taxon>Pseudomonadati</taxon>
        <taxon>Pseudomonadota</taxon>
        <taxon>Betaproteobacteria</taxon>
        <taxon>Burkholderiales</taxon>
        <taxon>Burkholderiaceae</taxon>
        <taxon>Paraburkholderia</taxon>
    </lineage>
</organism>
<keyword evidence="4" id="KW-0720">Serine protease</keyword>
<dbReference type="Proteomes" id="UP000295606">
    <property type="component" value="Unassembled WGS sequence"/>
</dbReference>
<dbReference type="EMBL" id="SMOD01000003">
    <property type="protein sequence ID" value="TDG10126.1"/>
    <property type="molecule type" value="Genomic_DNA"/>
</dbReference>
<dbReference type="Pfam" id="PF03575">
    <property type="entry name" value="Peptidase_S51"/>
    <property type="match status" value="1"/>
</dbReference>
<gene>
    <name evidence="5" type="ORF">E1N52_05335</name>
</gene>
<protein>
    <submittedName>
        <fullName evidence="5">Serine peptidase</fullName>
    </submittedName>
</protein>
<dbReference type="OrthoDB" id="3373764at2"/>
<dbReference type="InterPro" id="IPR029062">
    <property type="entry name" value="Class_I_gatase-like"/>
</dbReference>
<evidence type="ECO:0000256" key="4">
    <source>
        <dbReference type="ARBA" id="ARBA00022825"/>
    </source>
</evidence>
<evidence type="ECO:0000256" key="2">
    <source>
        <dbReference type="ARBA" id="ARBA00022670"/>
    </source>
</evidence>
<dbReference type="GO" id="GO:0006508">
    <property type="term" value="P:proteolysis"/>
    <property type="evidence" value="ECO:0007669"/>
    <property type="project" value="UniProtKB-KW"/>
</dbReference>
<name>A0A4R5LKC0_9BURK</name>
<evidence type="ECO:0000256" key="3">
    <source>
        <dbReference type="ARBA" id="ARBA00022801"/>
    </source>
</evidence>
<reference evidence="5 6" key="1">
    <citation type="submission" date="2019-03" db="EMBL/GenBank/DDBJ databases">
        <title>Paraburkholderia sp. isolated from native Mimosa gymnas in Guartela State Park, Brazil.</title>
        <authorList>
            <person name="Paulitsch F."/>
            <person name="Hungria M."/>
            <person name="Delamuta J.R.M."/>
            <person name="Ribeiro R.A."/>
            <person name="Dall'Agnol R."/>
            <person name="Silva J.S.B."/>
        </authorList>
    </citation>
    <scope>NUCLEOTIDE SEQUENCE [LARGE SCALE GENOMIC DNA]</scope>
    <source>
        <strain evidence="5 6">CNPSo 3008</strain>
    </source>
</reference>
<proteinExistence type="inferred from homology"/>
<accession>A0A4R5LKC0</accession>
<dbReference type="PANTHER" id="PTHR20842:SF0">
    <property type="entry name" value="ALPHA-ASPARTYL DIPEPTIDASE"/>
    <property type="match status" value="1"/>
</dbReference>
<evidence type="ECO:0000313" key="5">
    <source>
        <dbReference type="EMBL" id="TDG10126.1"/>
    </source>
</evidence>
<dbReference type="AlphaFoldDB" id="A0A4R5LKC0"/>
<comment type="similarity">
    <text evidence="1">Belongs to the peptidase S51 family.</text>
</comment>
<dbReference type="InterPro" id="IPR005320">
    <property type="entry name" value="Peptidase_S51"/>
</dbReference>
<dbReference type="PANTHER" id="PTHR20842">
    <property type="entry name" value="PROTEASE S51 ALPHA-ASPARTYL DIPEPTIDASE"/>
    <property type="match status" value="1"/>
</dbReference>
<keyword evidence="2" id="KW-0645">Protease</keyword>
<dbReference type="SUPFAM" id="SSF52317">
    <property type="entry name" value="Class I glutamine amidotransferase-like"/>
    <property type="match status" value="1"/>
</dbReference>
<evidence type="ECO:0000256" key="1">
    <source>
        <dbReference type="ARBA" id="ARBA00006534"/>
    </source>
</evidence>